<evidence type="ECO:0000313" key="1">
    <source>
        <dbReference type="EMBL" id="KAF2124146.1"/>
    </source>
</evidence>
<accession>A0A6A5ZXY6</accession>
<name>A0A6A5ZXY6_9PLEO</name>
<keyword evidence="2" id="KW-1185">Reference proteome</keyword>
<sequence length="270" mass="30792">MPAYRSPVKGNWYLPCDYARLSRITPIGLDISSHRITWRDTRKVTRHKTDLGDEVFILRLRNYQSRLCIVVVCVHTRPFPAALSRSEKTIAQQKKKKRLKYSLSISFHLLSSLHTLPCPSIYIPSIFLHLPTRLEQTVQATTARQTSAQPREQSSTPILLPVVLVVASLRRWRPLLVVHALLRLAIALALWRAVLALWRTILALRWSVLALRILALRRWRAVVSLVCGDDGASVVVHGGWRRGVVGRRALVVLRVRVNKRPFNRFASLCG</sequence>
<dbReference type="EMBL" id="ML977520">
    <property type="protein sequence ID" value="KAF2124146.1"/>
    <property type="molecule type" value="Genomic_DNA"/>
</dbReference>
<gene>
    <name evidence="1" type="ORF">P153DRAFT_136055</name>
</gene>
<evidence type="ECO:0000313" key="2">
    <source>
        <dbReference type="Proteomes" id="UP000799771"/>
    </source>
</evidence>
<dbReference type="Proteomes" id="UP000799771">
    <property type="component" value="Unassembled WGS sequence"/>
</dbReference>
<protein>
    <submittedName>
        <fullName evidence="1">Uncharacterized protein</fullName>
    </submittedName>
</protein>
<organism evidence="1 2">
    <name type="scientific">Dothidotthia symphoricarpi CBS 119687</name>
    <dbReference type="NCBI Taxonomy" id="1392245"/>
    <lineage>
        <taxon>Eukaryota</taxon>
        <taxon>Fungi</taxon>
        <taxon>Dikarya</taxon>
        <taxon>Ascomycota</taxon>
        <taxon>Pezizomycotina</taxon>
        <taxon>Dothideomycetes</taxon>
        <taxon>Pleosporomycetidae</taxon>
        <taxon>Pleosporales</taxon>
        <taxon>Dothidotthiaceae</taxon>
        <taxon>Dothidotthia</taxon>
    </lineage>
</organism>
<dbReference type="RefSeq" id="XP_033518539.1">
    <property type="nucleotide sequence ID" value="XM_033662074.1"/>
</dbReference>
<proteinExistence type="predicted"/>
<dbReference type="GeneID" id="54402506"/>
<reference evidence="1" key="1">
    <citation type="journal article" date="2020" name="Stud. Mycol.">
        <title>101 Dothideomycetes genomes: a test case for predicting lifestyles and emergence of pathogens.</title>
        <authorList>
            <person name="Haridas S."/>
            <person name="Albert R."/>
            <person name="Binder M."/>
            <person name="Bloem J."/>
            <person name="Labutti K."/>
            <person name="Salamov A."/>
            <person name="Andreopoulos B."/>
            <person name="Baker S."/>
            <person name="Barry K."/>
            <person name="Bills G."/>
            <person name="Bluhm B."/>
            <person name="Cannon C."/>
            <person name="Castanera R."/>
            <person name="Culley D."/>
            <person name="Daum C."/>
            <person name="Ezra D."/>
            <person name="Gonzalez J."/>
            <person name="Henrissat B."/>
            <person name="Kuo A."/>
            <person name="Liang C."/>
            <person name="Lipzen A."/>
            <person name="Lutzoni F."/>
            <person name="Magnuson J."/>
            <person name="Mondo S."/>
            <person name="Nolan M."/>
            <person name="Ohm R."/>
            <person name="Pangilinan J."/>
            <person name="Park H.-J."/>
            <person name="Ramirez L."/>
            <person name="Alfaro M."/>
            <person name="Sun H."/>
            <person name="Tritt A."/>
            <person name="Yoshinaga Y."/>
            <person name="Zwiers L.-H."/>
            <person name="Turgeon B."/>
            <person name="Goodwin S."/>
            <person name="Spatafora J."/>
            <person name="Crous P."/>
            <person name="Grigoriev I."/>
        </authorList>
    </citation>
    <scope>NUCLEOTIDE SEQUENCE</scope>
    <source>
        <strain evidence="1">CBS 119687</strain>
    </source>
</reference>
<dbReference type="AlphaFoldDB" id="A0A6A5ZXY6"/>